<organism evidence="2 3">
    <name type="scientific">Labrys wisconsinensis</name>
    <dbReference type="NCBI Taxonomy" id="425677"/>
    <lineage>
        <taxon>Bacteria</taxon>
        <taxon>Pseudomonadati</taxon>
        <taxon>Pseudomonadota</taxon>
        <taxon>Alphaproteobacteria</taxon>
        <taxon>Hyphomicrobiales</taxon>
        <taxon>Xanthobacteraceae</taxon>
        <taxon>Labrys</taxon>
    </lineage>
</organism>
<dbReference type="EMBL" id="JAUSVX010000002">
    <property type="protein sequence ID" value="MDQ0468583.1"/>
    <property type="molecule type" value="Genomic_DNA"/>
</dbReference>
<dbReference type="Pfam" id="PF04014">
    <property type="entry name" value="MazE_antitoxin"/>
    <property type="match status" value="1"/>
</dbReference>
<dbReference type="RefSeq" id="WP_307269983.1">
    <property type="nucleotide sequence ID" value="NZ_JAUSVX010000002.1"/>
</dbReference>
<dbReference type="SMART" id="SM00966">
    <property type="entry name" value="SpoVT_AbrB"/>
    <property type="match status" value="1"/>
</dbReference>
<dbReference type="Proteomes" id="UP001242480">
    <property type="component" value="Unassembled WGS sequence"/>
</dbReference>
<reference evidence="2 3" key="1">
    <citation type="submission" date="2023-07" db="EMBL/GenBank/DDBJ databases">
        <title>Genomic Encyclopedia of Type Strains, Phase IV (KMG-IV): sequencing the most valuable type-strain genomes for metagenomic binning, comparative biology and taxonomic classification.</title>
        <authorList>
            <person name="Goeker M."/>
        </authorList>
    </citation>
    <scope>NUCLEOTIDE SEQUENCE [LARGE SCALE GENOMIC DNA]</scope>
    <source>
        <strain evidence="2 3">DSM 19619</strain>
    </source>
</reference>
<dbReference type="InterPro" id="IPR037914">
    <property type="entry name" value="SpoVT-AbrB_sf"/>
</dbReference>
<keyword evidence="3" id="KW-1185">Reference proteome</keyword>
<protein>
    <submittedName>
        <fullName evidence="2">Antitoxin MazE</fullName>
    </submittedName>
</protein>
<accession>A0ABU0J546</accession>
<proteinExistence type="predicted"/>
<evidence type="ECO:0000313" key="3">
    <source>
        <dbReference type="Proteomes" id="UP001242480"/>
    </source>
</evidence>
<feature type="domain" description="SpoVT-AbrB" evidence="1">
    <location>
        <begin position="4"/>
        <end position="50"/>
    </location>
</feature>
<comment type="caution">
    <text evidence="2">The sequence shown here is derived from an EMBL/GenBank/DDBJ whole genome shotgun (WGS) entry which is preliminary data.</text>
</comment>
<evidence type="ECO:0000313" key="2">
    <source>
        <dbReference type="EMBL" id="MDQ0468583.1"/>
    </source>
</evidence>
<dbReference type="InterPro" id="IPR007159">
    <property type="entry name" value="SpoVT-AbrB_dom"/>
</dbReference>
<name>A0ABU0J546_9HYPH</name>
<dbReference type="Gene3D" id="2.10.260.10">
    <property type="match status" value="1"/>
</dbReference>
<evidence type="ECO:0000259" key="1">
    <source>
        <dbReference type="SMART" id="SM00966"/>
    </source>
</evidence>
<gene>
    <name evidence="2" type="ORF">QO011_001583</name>
</gene>
<dbReference type="SUPFAM" id="SSF89447">
    <property type="entry name" value="AbrB/MazE/MraZ-like"/>
    <property type="match status" value="1"/>
</dbReference>
<sequence>MQVAKWSNSLAVGLPAAVVEALELREGDEIEIRVAEARRFEIARKPGRNELLARLRAFRGRLPADFKFDRDEANGR</sequence>